<dbReference type="GO" id="GO:0000902">
    <property type="term" value="P:cell morphogenesis"/>
    <property type="evidence" value="ECO:0007669"/>
    <property type="project" value="InterPro"/>
</dbReference>
<evidence type="ECO:0000256" key="4">
    <source>
        <dbReference type="ARBA" id="ARBA00023306"/>
    </source>
</evidence>
<dbReference type="RefSeq" id="WP_068611103.1">
    <property type="nucleotide sequence ID" value="NZ_CP011388.1"/>
</dbReference>
<dbReference type="Gene3D" id="3.30.160.540">
    <property type="match status" value="1"/>
</dbReference>
<accession>A0A172TPI0</accession>
<dbReference type="OrthoDB" id="9790810at2"/>
<keyword evidence="4 6" id="KW-0131">Cell cycle</keyword>
<dbReference type="InterPro" id="IPR055219">
    <property type="entry name" value="MinC_N_1"/>
</dbReference>
<evidence type="ECO:0000256" key="1">
    <source>
        <dbReference type="ARBA" id="ARBA00006291"/>
    </source>
</evidence>
<reference evidence="9 10" key="1">
    <citation type="submission" date="2015-01" db="EMBL/GenBank/DDBJ databases">
        <title>Paenibacillus swuensis/DY6/whole genome sequencing.</title>
        <authorList>
            <person name="Kim M.K."/>
            <person name="Srinivasan S."/>
            <person name="Lee J.-J."/>
        </authorList>
    </citation>
    <scope>NUCLEOTIDE SEQUENCE [LARGE SCALE GENOMIC DNA]</scope>
    <source>
        <strain evidence="9 10">DY6</strain>
    </source>
</reference>
<dbReference type="AlphaFoldDB" id="A0A172TPI0"/>
<evidence type="ECO:0000259" key="8">
    <source>
        <dbReference type="Pfam" id="PF22642"/>
    </source>
</evidence>
<dbReference type="InterPro" id="IPR036145">
    <property type="entry name" value="MinC_C_sf"/>
</dbReference>
<gene>
    <name evidence="6" type="primary">minC</name>
    <name evidence="9" type="ORF">SY83_13850</name>
</gene>
<dbReference type="InterPro" id="IPR005526">
    <property type="entry name" value="Septum_form_inhib_MinC_C"/>
</dbReference>
<dbReference type="InterPro" id="IPR016098">
    <property type="entry name" value="CAP/MinC_C"/>
</dbReference>
<dbReference type="GO" id="GO:0000917">
    <property type="term" value="P:division septum assembly"/>
    <property type="evidence" value="ECO:0007669"/>
    <property type="project" value="UniProtKB-KW"/>
</dbReference>
<comment type="function">
    <text evidence="6">Cell division inhibitor that blocks the formation of polar Z ring septums. Rapidly oscillates between the poles of the cell to destabilize FtsZ filaments that have formed before they mature into polar Z rings. Prevents FtsZ polymerization.</text>
</comment>
<dbReference type="Pfam" id="PF22642">
    <property type="entry name" value="MinC_N_1"/>
    <property type="match status" value="1"/>
</dbReference>
<feature type="domain" description="Septum formation inhibitor MinC C-terminal" evidence="7">
    <location>
        <begin position="106"/>
        <end position="204"/>
    </location>
</feature>
<evidence type="ECO:0000313" key="9">
    <source>
        <dbReference type="EMBL" id="ANE48920.1"/>
    </source>
</evidence>
<dbReference type="Pfam" id="PF03775">
    <property type="entry name" value="MinC_C"/>
    <property type="match status" value="1"/>
</dbReference>
<dbReference type="SUPFAM" id="SSF63848">
    <property type="entry name" value="Cell-division inhibitor MinC, C-terminal domain"/>
    <property type="match status" value="1"/>
</dbReference>
<dbReference type="PATRIC" id="fig|1178515.4.peg.2779"/>
<organism evidence="9 10">
    <name type="scientific">Paenibacillus swuensis</name>
    <dbReference type="NCBI Taxonomy" id="1178515"/>
    <lineage>
        <taxon>Bacteria</taxon>
        <taxon>Bacillati</taxon>
        <taxon>Bacillota</taxon>
        <taxon>Bacilli</taxon>
        <taxon>Bacillales</taxon>
        <taxon>Paenibacillaceae</taxon>
        <taxon>Paenibacillus</taxon>
    </lineage>
</organism>
<keyword evidence="2 6" id="KW-0132">Cell division</keyword>
<dbReference type="EMBL" id="CP011388">
    <property type="protein sequence ID" value="ANE48920.1"/>
    <property type="molecule type" value="Genomic_DNA"/>
</dbReference>
<proteinExistence type="inferred from homology"/>
<evidence type="ECO:0000256" key="2">
    <source>
        <dbReference type="ARBA" id="ARBA00022618"/>
    </source>
</evidence>
<protein>
    <recommendedName>
        <fullName evidence="6">Probable septum site-determining protein MinC</fullName>
    </recommendedName>
</protein>
<keyword evidence="3 6" id="KW-0717">Septation</keyword>
<evidence type="ECO:0000256" key="5">
    <source>
        <dbReference type="ARBA" id="ARBA00046874"/>
    </source>
</evidence>
<sequence>MIASKHLVTIKGVKDGLIFLLNDECEFSSLLEELNHKLENTHQKFLSGPIIHVHVKLGKRVVDEEQETLIRESIRQRGNLLIQSIESDLPEKERDPSEPSRSLKIMSGMVRSGQSIHYDGNLMYMGDINPGGTITSTGDIYVMGSLRGLAHAGIAGNRRAVIAASYLKPTQLRIAEIISRPPDEWEVSDASMEFAYLNEQKMEIDKIVHLGRIRPDAVEFKGE</sequence>
<dbReference type="Gene3D" id="2.160.20.70">
    <property type="match status" value="1"/>
</dbReference>
<keyword evidence="10" id="KW-1185">Reference proteome</keyword>
<evidence type="ECO:0000256" key="6">
    <source>
        <dbReference type="HAMAP-Rule" id="MF_00267"/>
    </source>
</evidence>
<comment type="subunit">
    <text evidence="5 6">Interacts with MinD and FtsZ.</text>
</comment>
<evidence type="ECO:0000259" key="7">
    <source>
        <dbReference type="Pfam" id="PF03775"/>
    </source>
</evidence>
<name>A0A172TPI0_9BACL</name>
<dbReference type="GO" id="GO:1901891">
    <property type="term" value="P:regulation of cell septum assembly"/>
    <property type="evidence" value="ECO:0007669"/>
    <property type="project" value="InterPro"/>
</dbReference>
<dbReference type="KEGG" id="pswu:SY83_13850"/>
<evidence type="ECO:0000313" key="10">
    <source>
        <dbReference type="Proteomes" id="UP000076927"/>
    </source>
</evidence>
<dbReference type="STRING" id="1178515.SY83_13850"/>
<dbReference type="PANTHER" id="PTHR34108:SF1">
    <property type="entry name" value="SEPTUM SITE-DETERMINING PROTEIN MINC"/>
    <property type="match status" value="1"/>
</dbReference>
<dbReference type="PANTHER" id="PTHR34108">
    <property type="entry name" value="SEPTUM SITE-DETERMINING PROTEIN MINC"/>
    <property type="match status" value="1"/>
</dbReference>
<evidence type="ECO:0000256" key="3">
    <source>
        <dbReference type="ARBA" id="ARBA00023210"/>
    </source>
</evidence>
<dbReference type="InterPro" id="IPR013033">
    <property type="entry name" value="MinC"/>
</dbReference>
<dbReference type="Proteomes" id="UP000076927">
    <property type="component" value="Chromosome"/>
</dbReference>
<comment type="similarity">
    <text evidence="1 6">Belongs to the MinC family.</text>
</comment>
<feature type="domain" description="Septum site-determining protein MinC N-terminal" evidence="8">
    <location>
        <begin position="8"/>
        <end position="85"/>
    </location>
</feature>
<dbReference type="HAMAP" id="MF_00267">
    <property type="entry name" value="MinC"/>
    <property type="match status" value="1"/>
</dbReference>